<feature type="compositionally biased region" description="Acidic residues" evidence="4">
    <location>
        <begin position="414"/>
        <end position="437"/>
    </location>
</feature>
<feature type="compositionally biased region" description="Low complexity" evidence="4">
    <location>
        <begin position="1208"/>
        <end position="1227"/>
    </location>
</feature>
<feature type="compositionally biased region" description="Polar residues" evidence="4">
    <location>
        <begin position="1098"/>
        <end position="1108"/>
    </location>
</feature>
<dbReference type="Gene3D" id="3.40.50.10190">
    <property type="entry name" value="BRCT domain"/>
    <property type="match status" value="1"/>
</dbReference>
<feature type="region of interest" description="Disordered" evidence="4">
    <location>
        <begin position="189"/>
        <end position="208"/>
    </location>
</feature>
<feature type="compositionally biased region" description="Polar residues" evidence="4">
    <location>
        <begin position="224"/>
        <end position="239"/>
    </location>
</feature>
<feature type="compositionally biased region" description="Polar residues" evidence="4">
    <location>
        <begin position="575"/>
        <end position="592"/>
    </location>
</feature>
<evidence type="ECO:0000256" key="1">
    <source>
        <dbReference type="ARBA" id="ARBA00004123"/>
    </source>
</evidence>
<gene>
    <name evidence="6" type="ORF">B9Z65_1843</name>
</gene>
<evidence type="ECO:0000313" key="6">
    <source>
        <dbReference type="EMBL" id="PSK36660.1"/>
    </source>
</evidence>
<dbReference type="GO" id="GO:0042393">
    <property type="term" value="F:histone binding"/>
    <property type="evidence" value="ECO:0007669"/>
    <property type="project" value="TreeGrafter"/>
</dbReference>
<feature type="region of interest" description="Disordered" evidence="4">
    <location>
        <begin position="373"/>
        <end position="546"/>
    </location>
</feature>
<feature type="region of interest" description="Disordered" evidence="4">
    <location>
        <begin position="31"/>
        <end position="69"/>
    </location>
</feature>
<dbReference type="Pfam" id="PF18115">
    <property type="entry name" value="Tudor_3"/>
    <property type="match status" value="1"/>
</dbReference>
<dbReference type="GO" id="GO:0000077">
    <property type="term" value="P:DNA damage checkpoint signaling"/>
    <property type="evidence" value="ECO:0007669"/>
    <property type="project" value="TreeGrafter"/>
</dbReference>
<dbReference type="InterPro" id="IPR041297">
    <property type="entry name" value="Crb2_Tudor"/>
</dbReference>
<dbReference type="Gene3D" id="2.30.30.140">
    <property type="match status" value="1"/>
</dbReference>
<dbReference type="GO" id="GO:0045944">
    <property type="term" value="P:positive regulation of transcription by RNA polymerase II"/>
    <property type="evidence" value="ECO:0007669"/>
    <property type="project" value="TreeGrafter"/>
</dbReference>
<comment type="caution">
    <text evidence="6">The sequence shown here is derived from an EMBL/GenBank/DDBJ whole genome shotgun (WGS) entry which is preliminary data.</text>
</comment>
<feature type="compositionally biased region" description="Polar residues" evidence="4">
    <location>
        <begin position="499"/>
        <end position="519"/>
    </location>
</feature>
<keyword evidence="7" id="KW-1185">Reference proteome</keyword>
<accession>A0A2P7YL26</accession>
<evidence type="ECO:0000259" key="5">
    <source>
        <dbReference type="PROSITE" id="PS50172"/>
    </source>
</evidence>
<dbReference type="InterPro" id="IPR001357">
    <property type="entry name" value="BRCT_dom"/>
</dbReference>
<comment type="subcellular location">
    <subcellularLocation>
        <location evidence="1">Nucleus</location>
    </subcellularLocation>
</comment>
<dbReference type="OrthoDB" id="129353at2759"/>
<feature type="compositionally biased region" description="Polar residues" evidence="4">
    <location>
        <begin position="44"/>
        <end position="54"/>
    </location>
</feature>
<feature type="compositionally biased region" description="Polar residues" evidence="4">
    <location>
        <begin position="895"/>
        <end position="907"/>
    </location>
</feature>
<feature type="domain" description="BRCT" evidence="5">
    <location>
        <begin position="1152"/>
        <end position="1286"/>
    </location>
</feature>
<organism evidence="6 7">
    <name type="scientific">Elsinoe australis</name>
    <dbReference type="NCBI Taxonomy" id="40998"/>
    <lineage>
        <taxon>Eukaryota</taxon>
        <taxon>Fungi</taxon>
        <taxon>Dikarya</taxon>
        <taxon>Ascomycota</taxon>
        <taxon>Pezizomycotina</taxon>
        <taxon>Dothideomycetes</taxon>
        <taxon>Dothideomycetidae</taxon>
        <taxon>Myriangiales</taxon>
        <taxon>Elsinoaceae</taxon>
        <taxon>Elsinoe</taxon>
    </lineage>
</organism>
<feature type="compositionally biased region" description="Low complexity" evidence="4">
    <location>
        <begin position="826"/>
        <end position="841"/>
    </location>
</feature>
<feature type="compositionally biased region" description="Polar residues" evidence="4">
    <location>
        <begin position="697"/>
        <end position="708"/>
    </location>
</feature>
<feature type="compositionally biased region" description="Acidic residues" evidence="4">
    <location>
        <begin position="450"/>
        <end position="467"/>
    </location>
</feature>
<dbReference type="Proteomes" id="UP000243723">
    <property type="component" value="Unassembled WGS sequence"/>
</dbReference>
<dbReference type="EMBL" id="NHZQ01000419">
    <property type="protein sequence ID" value="PSK36660.1"/>
    <property type="molecule type" value="Genomic_DNA"/>
</dbReference>
<dbReference type="InterPro" id="IPR036420">
    <property type="entry name" value="BRCT_dom_sf"/>
</dbReference>
<dbReference type="SUPFAM" id="SSF52113">
    <property type="entry name" value="BRCT domain"/>
    <property type="match status" value="1"/>
</dbReference>
<dbReference type="STRING" id="40998.A0A2P7YL26"/>
<dbReference type="InterPro" id="IPR047252">
    <property type="entry name" value="TP53BP1-like"/>
</dbReference>
<evidence type="ECO:0000256" key="3">
    <source>
        <dbReference type="ARBA" id="ARBA00023242"/>
    </source>
</evidence>
<evidence type="ECO:0000256" key="4">
    <source>
        <dbReference type="SAM" id="MobiDB-lite"/>
    </source>
</evidence>
<evidence type="ECO:0000256" key="2">
    <source>
        <dbReference type="ARBA" id="ARBA00022763"/>
    </source>
</evidence>
<dbReference type="InterPro" id="IPR047249">
    <property type="entry name" value="BRCT_p53bp1-like_rpt1"/>
</dbReference>
<feature type="region of interest" description="Disordered" evidence="4">
    <location>
        <begin position="1098"/>
        <end position="1142"/>
    </location>
</feature>
<name>A0A2P7YL26_9PEZI</name>
<protein>
    <submittedName>
        <fullName evidence="6">DNA repair protein crb2</fullName>
    </submittedName>
</protein>
<feature type="compositionally biased region" description="Polar residues" evidence="4">
    <location>
        <begin position="533"/>
        <end position="546"/>
    </location>
</feature>
<feature type="region of interest" description="Disordered" evidence="4">
    <location>
        <begin position="561"/>
        <end position="675"/>
    </location>
</feature>
<feature type="region of interest" description="Disordered" evidence="4">
    <location>
        <begin position="217"/>
        <end position="239"/>
    </location>
</feature>
<sequence>MASVEDSLESQQFNQIQAFMLQQGAAHTVFDFPEKLQPPKSPKQIASSPQNRQQRCAPHGKRHTPIASRSAPDMGAIMADSSPQHHIELTRATTFGGFENGSFAGDTQPMPSQVYRDYQTFAKESAIVSRDGTSLGRDRSQGLAAEEAVTQVDATPARDGMVDFREMWRSQTQHTERDNIPAVDIHSIHESVEDDNSPGIPSSLRRKSYLKTPALAGLKRNRNGETISPTTASKTPGSALSNIFGHKPAQPLMTATQMFDNTQAMTSPAGDLIRSDPVETRPSPNFLHAHTVSPSIHALSSPSKPMMIGPREFYKPMDESQERREAIMRLQREQTNPISSSKVTFDDDSQVTTPGNGYAITRQQRYQGFSSNVGKRTTSKITRTRSEVVPKPKSFLQPSVGKVPSRTAQSEVVEVPDDNDSSSDADESVYDYDEFGEEIVASQRKGQSQEEADDEEIIVSDREEADMEVAGSPEPDLESEGAIQRLSAKARSGHPPRVDSSQEASSTNPAFAVVANSQAAGADMSYPPPPRMTQPSSISSYVPGSQLPLASSQWRPILEAPINSSKFSSIPKPPVSSQVADSESEPANVNIPSSPPVLIRGNSDINHVSLPEPNGDAADHDARDEEDEEDANAGPIEHSVEKAAAASSNPEGQVVFDLTDAGPQSDDESIAPGDATTKAAMANTDSAKTSMFETAATHISASQPQSSFRSRRMVTESPQKIGGRRRLADIANDPTPPDSIGDIDISIGMDIMTKDDEDFLTMMKSPVKASKAKNVYGKRQASKRATAKPVESAKAVEPAEPAEHIPPSLPSKAMQPPTYAEHKPAEQPSPAPVEAAPAQEESSPDMPARKRRKSRKAKEGAQTATTASTDGGKNTIDAIGETNAAVVSKKPNPKATASTPATTRQRNPSPPARIDDIAVGDEAPADLQERNLDPTGNEGEVDEPMPDAAGENPLQKTSQPSRNRVLAFFSGNLNAYYPATCNSVSGGGSATKYHVHFDDGTETELERHLVCAFDLQIDDIVKIDLPNMRTHMYTISGFDEPLEPSQQSPLPDINGHCYIQVQIKSAPGTKQASKAGSDIVTVPTSTIKITPSMWSKFNTRTYTHPQPKTDSRLGTPALSVSTPATPSSRSRRQTLNSGHLPVAIPSPFPGPLTSTIFTNMAFAISYTSSSASDAARDRTINQITTSGGTILHSGLHELFTITLSPTSSSTSASTSTSTSSAPASTSPLQLRPEVSQLGFVALIADSHSRTQKYIQALSLSLPTLHYRWVSDSLQAGKALPWGKYLLPAGESSFLGAVRSRTLVPFDPVGAKLKDLVEGRERLLGNRVGADGSGAGGAGGGVLLLGDDSKSKGRKADKREVYAFLSLALGAEKVGMVEGVEDARKELAGGGWRWVHCAAERVGKVARLLGGEGASALEGVKGAGTKGRKRKRSSLAFAVSSGGSGGGGGGGGGGLEGEEQLSVVLEGGVRVVSDEFVIQSLILGALVEE</sequence>
<reference evidence="6 7" key="1">
    <citation type="submission" date="2017-05" db="EMBL/GenBank/DDBJ databases">
        <title>Draft genome sequence of Elsinoe australis.</title>
        <authorList>
            <person name="Cheng Q."/>
        </authorList>
    </citation>
    <scope>NUCLEOTIDE SEQUENCE [LARGE SCALE GENOMIC DNA]</scope>
    <source>
        <strain evidence="6 7">NL1</strain>
    </source>
</reference>
<keyword evidence="3" id="KW-0539">Nucleus</keyword>
<feature type="region of interest" description="Disordered" evidence="4">
    <location>
        <begin position="1208"/>
        <end position="1228"/>
    </location>
</feature>
<keyword evidence="2" id="KW-0227">DNA damage</keyword>
<dbReference type="PANTHER" id="PTHR15321:SF3">
    <property type="entry name" value="TP53-BINDING PROTEIN 1"/>
    <property type="match status" value="1"/>
</dbReference>
<dbReference type="PROSITE" id="PS50172">
    <property type="entry name" value="BRCT"/>
    <property type="match status" value="1"/>
</dbReference>
<feature type="region of interest" description="Disordered" evidence="4">
    <location>
        <begin position="697"/>
        <end position="744"/>
    </location>
</feature>
<proteinExistence type="predicted"/>
<dbReference type="GO" id="GO:0005634">
    <property type="term" value="C:nucleus"/>
    <property type="evidence" value="ECO:0007669"/>
    <property type="project" value="UniProtKB-SubCell"/>
</dbReference>
<dbReference type="CDD" id="cd17745">
    <property type="entry name" value="BRCT_p53bp1_rpt1"/>
    <property type="match status" value="1"/>
</dbReference>
<evidence type="ECO:0000313" key="7">
    <source>
        <dbReference type="Proteomes" id="UP000243723"/>
    </source>
</evidence>
<feature type="region of interest" description="Disordered" evidence="4">
    <location>
        <begin position="766"/>
        <end position="961"/>
    </location>
</feature>
<feature type="compositionally biased region" description="Polar residues" evidence="4">
    <location>
        <begin position="862"/>
        <end position="872"/>
    </location>
</feature>
<dbReference type="PANTHER" id="PTHR15321">
    <property type="entry name" value="TUMOR SUPPRESSOR P53-BINDING PROTEIN 1"/>
    <property type="match status" value="1"/>
</dbReference>